<evidence type="ECO:0000313" key="2">
    <source>
        <dbReference type="EMBL" id="NMQ19730.1"/>
    </source>
</evidence>
<proteinExistence type="predicted"/>
<feature type="compositionally biased region" description="Polar residues" evidence="1">
    <location>
        <begin position="409"/>
        <end position="424"/>
    </location>
</feature>
<evidence type="ECO:0000313" key="3">
    <source>
        <dbReference type="Proteomes" id="UP000760480"/>
    </source>
</evidence>
<comment type="caution">
    <text evidence="2">The sequence shown here is derived from an EMBL/GenBank/DDBJ whole genome shotgun (WGS) entry which is preliminary data.</text>
</comment>
<name>A0ABX1TMQ5_9GAMM</name>
<keyword evidence="3" id="KW-1185">Reference proteome</keyword>
<dbReference type="InterPro" id="IPR025738">
    <property type="entry name" value="BatD"/>
</dbReference>
<evidence type="ECO:0000256" key="1">
    <source>
        <dbReference type="SAM" id="MobiDB-lite"/>
    </source>
</evidence>
<dbReference type="Pfam" id="PF13584">
    <property type="entry name" value="BatD"/>
    <property type="match status" value="2"/>
</dbReference>
<dbReference type="PANTHER" id="PTHR40940">
    <property type="entry name" value="PROTEIN BATD-RELATED"/>
    <property type="match status" value="1"/>
</dbReference>
<reference evidence="2 3" key="1">
    <citation type="submission" date="2019-03" db="EMBL/GenBank/DDBJ databases">
        <title>Metabolic reconstructions from genomes of highly enriched 'Candidatus Accumulibacter' and 'Candidatus Competibacter' bioreactor populations.</title>
        <authorList>
            <person name="Annavajhala M.K."/>
            <person name="Welles L."/>
            <person name="Abbas B."/>
            <person name="Sorokin D."/>
            <person name="Park H."/>
            <person name="Van Loosdrecht M."/>
            <person name="Chandran K."/>
        </authorList>
    </citation>
    <scope>NUCLEOTIDE SEQUENCE [LARGE SCALE GENOMIC DNA]</scope>
    <source>
        <strain evidence="2 3">SBR_G</strain>
    </source>
</reference>
<dbReference type="EMBL" id="SPMZ01000030">
    <property type="protein sequence ID" value="NMQ19730.1"/>
    <property type="molecule type" value="Genomic_DNA"/>
</dbReference>
<sequence length="434" mass="47127">MMMKRWVCILLLGLVQGLWVYPALAQGVNAFVDRDTVAEGETLRLVIEVSGRGPSSDPDWSLLSQDFQVLGTDKSNQVNITNGTMEAKTRWIVTLAPQKTGSLTIPALTVGDQQTQAIVIKVTEAGAASTTGATPDIFIESEVKPDTAYVQQQLTYVLRIYYAVTPHGPQLSDPKAADALVERLGDDRQYTTQRGDRRYGVIERQYAIFPQSSGTLSIESPIFSAQIPDTHQQSNSNNFFGQGGFIGPDPFNSLFQTVRPVQVRGQPFQITVKPRPSNSGGGAWLPAENLTATESWSSDPPTFRVGEPVTRTLTLKARGLTGAQLPELPLPSSADLKLYPDRSATDTQANTGVVVGQREQKIALVPTRPGTFQLPEIRIPWWDTQADAPREAIVPARKITVTGVPAPSTPAQSAPVQQQATKNAGRSRGTERGR</sequence>
<feature type="region of interest" description="Disordered" evidence="1">
    <location>
        <begin position="401"/>
        <end position="434"/>
    </location>
</feature>
<dbReference type="Proteomes" id="UP000760480">
    <property type="component" value="Unassembled WGS sequence"/>
</dbReference>
<gene>
    <name evidence="2" type="ORF">E4P82_11275</name>
</gene>
<accession>A0ABX1TMQ5</accession>
<dbReference type="PANTHER" id="PTHR40940:SF1">
    <property type="entry name" value="PROTEIN BATD"/>
    <property type="match status" value="1"/>
</dbReference>
<protein>
    <submittedName>
        <fullName evidence="2">Protein BatD</fullName>
    </submittedName>
</protein>
<organism evidence="2 3">
    <name type="scientific">Candidatus Competibacter phosphatis</name>
    <dbReference type="NCBI Taxonomy" id="221280"/>
    <lineage>
        <taxon>Bacteria</taxon>
        <taxon>Pseudomonadati</taxon>
        <taxon>Pseudomonadota</taxon>
        <taxon>Gammaproteobacteria</taxon>
        <taxon>Candidatus Competibacteraceae</taxon>
        <taxon>Candidatus Competibacter</taxon>
    </lineage>
</organism>